<keyword evidence="6" id="KW-0966">Cell projection</keyword>
<dbReference type="Pfam" id="PF00669">
    <property type="entry name" value="Flagellin_N"/>
    <property type="match status" value="1"/>
</dbReference>
<evidence type="ECO:0000259" key="5">
    <source>
        <dbReference type="Pfam" id="PF00700"/>
    </source>
</evidence>
<evidence type="ECO:0000256" key="2">
    <source>
        <dbReference type="ARBA" id="ARBA00023143"/>
    </source>
</evidence>
<dbReference type="Proteomes" id="UP000535501">
    <property type="component" value="Unassembled WGS sequence"/>
</dbReference>
<dbReference type="InterPro" id="IPR001029">
    <property type="entry name" value="Flagellin_N"/>
</dbReference>
<protein>
    <recommendedName>
        <fullName evidence="3">Flagellin</fullName>
    </recommendedName>
</protein>
<dbReference type="InterPro" id="IPR001492">
    <property type="entry name" value="Flagellin"/>
</dbReference>
<keyword evidence="2 3" id="KW-0975">Bacterial flagellum</keyword>
<name>A0A7W9YX30_9HYPH</name>
<comment type="function">
    <text evidence="3">Flagellin is the subunit protein which polymerizes to form the filaments of bacterial flagella.</text>
</comment>
<reference evidence="6 7" key="1">
    <citation type="submission" date="2020-08" db="EMBL/GenBank/DDBJ databases">
        <title>Genomic Encyclopedia of Type Strains, Phase IV (KMG-IV): sequencing the most valuable type-strain genomes for metagenomic binning, comparative biology and taxonomic classification.</title>
        <authorList>
            <person name="Goeker M."/>
        </authorList>
    </citation>
    <scope>NUCLEOTIDE SEQUENCE [LARGE SCALE GENOMIC DNA]</scope>
    <source>
        <strain evidence="6 7">DSM 102134</strain>
    </source>
</reference>
<dbReference type="AlphaFoldDB" id="A0A7W9YX30"/>
<keyword evidence="7" id="KW-1185">Reference proteome</keyword>
<dbReference type="PRINTS" id="PR00207">
    <property type="entry name" value="FLAGELLIN"/>
</dbReference>
<keyword evidence="6" id="KW-0282">Flagellum</keyword>
<feature type="domain" description="Flagellin C-terminal" evidence="5">
    <location>
        <begin position="341"/>
        <end position="425"/>
    </location>
</feature>
<feature type="domain" description="Flagellin N-terminal" evidence="4">
    <location>
        <begin position="4"/>
        <end position="137"/>
    </location>
</feature>
<comment type="caution">
    <text evidence="6">The sequence shown here is derived from an EMBL/GenBank/DDBJ whole genome shotgun (WGS) entry which is preliminary data.</text>
</comment>
<organism evidence="6 7">
    <name type="scientific">Pseudorhizobium flavum</name>
    <dbReference type="NCBI Taxonomy" id="1335061"/>
    <lineage>
        <taxon>Bacteria</taxon>
        <taxon>Pseudomonadati</taxon>
        <taxon>Pseudomonadota</taxon>
        <taxon>Alphaproteobacteria</taxon>
        <taxon>Hyphomicrobiales</taxon>
        <taxon>Rhizobiaceae</taxon>
        <taxon>Rhizobium/Agrobacterium group</taxon>
        <taxon>Pseudorhizobium</taxon>
    </lineage>
</organism>
<dbReference type="EMBL" id="JACHEJ010000003">
    <property type="protein sequence ID" value="MBB6179895.1"/>
    <property type="molecule type" value="Genomic_DNA"/>
</dbReference>
<dbReference type="GO" id="GO:0005198">
    <property type="term" value="F:structural molecule activity"/>
    <property type="evidence" value="ECO:0007669"/>
    <property type="project" value="UniProtKB-UniRule"/>
</dbReference>
<dbReference type="PANTHER" id="PTHR42792">
    <property type="entry name" value="FLAGELLIN"/>
    <property type="match status" value="1"/>
</dbReference>
<evidence type="ECO:0000259" key="4">
    <source>
        <dbReference type="Pfam" id="PF00669"/>
    </source>
</evidence>
<proteinExistence type="inferred from homology"/>
<sequence length="427" mass="45174">MTSILTNVAAMAALQTLRSIDRNLETTQARVSTGLRVETAEDNAAYWSIATTMRSDNGTLSTVQDALGLGAAKVDTAYEAMDSAIATVQEIKSKLVAAYGVGVDRSKIQEEITQLQEQLRSISESASFSGENWIQGVISDGGSPAVEKTLLKEVVSAFTRGPSGEVAVTTVDYPMNSTTVLFDTSGGKLGILDKDLAYIAKGEMAVTASTDDGAGLVTDAKFAVPTYTDADLAALGADTNADASIYTAGGGSYFKVTDDVWVEATTTDSAVGPAFTVPVHNDGTNDFFYVVVAANNLNNRKVDVSVVTLDITKLGDLRVALNAKVPGSITEDTDVLDIMMSFVDQQLLAMTSAASSLGSIQSRIDLQEDFIASLIDVIDKGIGRLVDADMNEESTRLKALQTQQQLGIQSLSIANTNAENILTLFRQ</sequence>
<gene>
    <name evidence="6" type="ORF">HNQ75_001863</name>
</gene>
<evidence type="ECO:0000313" key="6">
    <source>
        <dbReference type="EMBL" id="MBB6179895.1"/>
    </source>
</evidence>
<dbReference type="Gene3D" id="1.20.1330.10">
    <property type="entry name" value="f41 fragment of flagellin, N-terminal domain"/>
    <property type="match status" value="1"/>
</dbReference>
<dbReference type="GO" id="GO:0005576">
    <property type="term" value="C:extracellular region"/>
    <property type="evidence" value="ECO:0007669"/>
    <property type="project" value="UniProtKB-SubCell"/>
</dbReference>
<comment type="subcellular location">
    <subcellularLocation>
        <location evidence="3">Secreted</location>
    </subcellularLocation>
    <subcellularLocation>
        <location evidence="3">Bacterial flagellum</location>
    </subcellularLocation>
</comment>
<dbReference type="GO" id="GO:0009288">
    <property type="term" value="C:bacterial-type flagellum"/>
    <property type="evidence" value="ECO:0007669"/>
    <property type="project" value="UniProtKB-SubCell"/>
</dbReference>
<comment type="similarity">
    <text evidence="1 3">Belongs to the bacterial flagellin family.</text>
</comment>
<accession>A0A7W9YX30</accession>
<dbReference type="Pfam" id="PF00700">
    <property type="entry name" value="Flagellin_C"/>
    <property type="match status" value="1"/>
</dbReference>
<dbReference type="PANTHER" id="PTHR42792:SF2">
    <property type="entry name" value="FLAGELLIN"/>
    <property type="match status" value="1"/>
</dbReference>
<evidence type="ECO:0000256" key="3">
    <source>
        <dbReference type="RuleBase" id="RU362073"/>
    </source>
</evidence>
<evidence type="ECO:0000256" key="1">
    <source>
        <dbReference type="ARBA" id="ARBA00005709"/>
    </source>
</evidence>
<dbReference type="RefSeq" id="WP_077549077.1">
    <property type="nucleotide sequence ID" value="NZ_JACHEJ010000003.1"/>
</dbReference>
<dbReference type="InterPro" id="IPR046358">
    <property type="entry name" value="Flagellin_C"/>
</dbReference>
<evidence type="ECO:0000313" key="7">
    <source>
        <dbReference type="Proteomes" id="UP000535501"/>
    </source>
</evidence>
<keyword evidence="6" id="KW-0969">Cilium</keyword>
<keyword evidence="3" id="KW-0964">Secreted</keyword>
<dbReference type="SUPFAM" id="SSF64518">
    <property type="entry name" value="Phase 1 flagellin"/>
    <property type="match status" value="1"/>
</dbReference>